<feature type="coiled-coil region" evidence="1">
    <location>
        <begin position="358"/>
        <end position="385"/>
    </location>
</feature>
<dbReference type="InterPro" id="IPR029470">
    <property type="entry name" value="PDDEXK_4"/>
</dbReference>
<dbReference type="RefSeq" id="WP_073402972.1">
    <property type="nucleotide sequence ID" value="NZ_FQTV01000014.1"/>
</dbReference>
<keyword evidence="3" id="KW-1185">Reference proteome</keyword>
<dbReference type="Proteomes" id="UP000184509">
    <property type="component" value="Unassembled WGS sequence"/>
</dbReference>
<dbReference type="EMBL" id="FQTV01000014">
    <property type="protein sequence ID" value="SHF80417.1"/>
    <property type="molecule type" value="Genomic_DNA"/>
</dbReference>
<reference evidence="3" key="1">
    <citation type="submission" date="2016-11" db="EMBL/GenBank/DDBJ databases">
        <authorList>
            <person name="Varghese N."/>
            <person name="Submissions S."/>
        </authorList>
    </citation>
    <scope>NUCLEOTIDE SEQUENCE [LARGE SCALE GENOMIC DNA]</scope>
    <source>
        <strain evidence="3">DSM 26991</strain>
    </source>
</reference>
<dbReference type="AlphaFoldDB" id="A0A1M5EMI6"/>
<organism evidence="2 3">
    <name type="scientific">Bacteroides luti</name>
    <dbReference type="NCBI Taxonomy" id="1297750"/>
    <lineage>
        <taxon>Bacteria</taxon>
        <taxon>Pseudomonadati</taxon>
        <taxon>Bacteroidota</taxon>
        <taxon>Bacteroidia</taxon>
        <taxon>Bacteroidales</taxon>
        <taxon>Bacteroidaceae</taxon>
        <taxon>Bacteroides</taxon>
    </lineage>
</organism>
<accession>A0A1M5EMI6</accession>
<evidence type="ECO:0000256" key="1">
    <source>
        <dbReference type="SAM" id="Coils"/>
    </source>
</evidence>
<name>A0A1M5EMI6_9BACE</name>
<proteinExistence type="predicted"/>
<dbReference type="Pfam" id="PF14281">
    <property type="entry name" value="PDDEXK_4"/>
    <property type="match status" value="1"/>
</dbReference>
<sequence>MSNFFNRIGLADMEKMHSAIIGWIFSDENKAFTKKEKSSILNSLFYQKSSEESLVEYNEINVLVETDNIDILFLLEDVSGNKKVIIVENKIKSSQHSDQLKKYQSIVKKKYPEHNQKRYIFLTYSNEEAKCDNKEIDSESWTEVTYDKIHDKLRSVLQPKLYADAIILDEYLKSIESFITIKNKFLKDHTSFTSVFTDASKKKSVKQNEEKDSDDAKFISENQLETILQKMLIQDIAKNVSFGTHKFNISETHGKAQISIFLGSNLDSTDSENEKIYFDFSFQDGSFKIAISKNYSGSEEEQRQGFKIIENNWKPIMEKYYKEFNYKRFNNSKGKKPRISISQKIESEWYKLKKEKLIDLFQEKFDEAIEIKKELENRYNKERIQKQIMPDSGLAISIACNNLQEN</sequence>
<gene>
    <name evidence="2" type="ORF">SAMN05444405_11421</name>
</gene>
<protein>
    <submittedName>
        <fullName evidence="2">PD-(D/E)XK nuclease superfamily protein</fullName>
    </submittedName>
</protein>
<keyword evidence="1" id="KW-0175">Coiled coil</keyword>
<dbReference type="OrthoDB" id="1439743at2"/>
<evidence type="ECO:0000313" key="2">
    <source>
        <dbReference type="EMBL" id="SHF80417.1"/>
    </source>
</evidence>
<evidence type="ECO:0000313" key="3">
    <source>
        <dbReference type="Proteomes" id="UP000184509"/>
    </source>
</evidence>